<dbReference type="AlphaFoldDB" id="A0A485KN03"/>
<protein>
    <submittedName>
        <fullName evidence="3">Aste57867_9484 protein</fullName>
    </submittedName>
</protein>
<dbReference type="EMBL" id="VJMH01005143">
    <property type="protein sequence ID" value="KAF0700004.1"/>
    <property type="molecule type" value="Genomic_DNA"/>
</dbReference>
<evidence type="ECO:0000313" key="2">
    <source>
        <dbReference type="EMBL" id="KAF0700004.1"/>
    </source>
</evidence>
<feature type="transmembrane region" description="Helical" evidence="1">
    <location>
        <begin position="73"/>
        <end position="92"/>
    </location>
</feature>
<keyword evidence="1" id="KW-1133">Transmembrane helix</keyword>
<feature type="transmembrane region" description="Helical" evidence="1">
    <location>
        <begin position="134"/>
        <end position="155"/>
    </location>
</feature>
<dbReference type="EMBL" id="CAADRA010005164">
    <property type="protein sequence ID" value="VFT86363.1"/>
    <property type="molecule type" value="Genomic_DNA"/>
</dbReference>
<evidence type="ECO:0000313" key="4">
    <source>
        <dbReference type="Proteomes" id="UP000332933"/>
    </source>
</evidence>
<reference evidence="2" key="2">
    <citation type="submission" date="2019-06" db="EMBL/GenBank/DDBJ databases">
        <title>Genomics analysis of Aphanomyces spp. identifies a new class of oomycete effector associated with host adaptation.</title>
        <authorList>
            <person name="Gaulin E."/>
        </authorList>
    </citation>
    <scope>NUCLEOTIDE SEQUENCE</scope>
    <source>
        <strain evidence="2">CBS 578.67</strain>
    </source>
</reference>
<evidence type="ECO:0000256" key="1">
    <source>
        <dbReference type="SAM" id="Phobius"/>
    </source>
</evidence>
<organism evidence="3 4">
    <name type="scientific">Aphanomyces stellatus</name>
    <dbReference type="NCBI Taxonomy" id="120398"/>
    <lineage>
        <taxon>Eukaryota</taxon>
        <taxon>Sar</taxon>
        <taxon>Stramenopiles</taxon>
        <taxon>Oomycota</taxon>
        <taxon>Saprolegniomycetes</taxon>
        <taxon>Saprolegniales</taxon>
        <taxon>Verrucalvaceae</taxon>
        <taxon>Aphanomyces</taxon>
    </lineage>
</organism>
<proteinExistence type="predicted"/>
<keyword evidence="1" id="KW-0812">Transmembrane</keyword>
<accession>A0A485KN03</accession>
<feature type="transmembrane region" description="Helical" evidence="1">
    <location>
        <begin position="213"/>
        <end position="233"/>
    </location>
</feature>
<feature type="transmembrane region" description="Helical" evidence="1">
    <location>
        <begin position="23"/>
        <end position="52"/>
    </location>
</feature>
<reference evidence="3 4" key="1">
    <citation type="submission" date="2019-03" db="EMBL/GenBank/DDBJ databases">
        <authorList>
            <person name="Gaulin E."/>
            <person name="Dumas B."/>
        </authorList>
    </citation>
    <scope>NUCLEOTIDE SEQUENCE [LARGE SCALE GENOMIC DNA]</scope>
    <source>
        <strain evidence="3">CBS 568.67</strain>
    </source>
</reference>
<evidence type="ECO:0000313" key="3">
    <source>
        <dbReference type="EMBL" id="VFT86363.1"/>
    </source>
</evidence>
<name>A0A485KN03_9STRA</name>
<keyword evidence="4" id="KW-1185">Reference proteome</keyword>
<dbReference type="Proteomes" id="UP000332933">
    <property type="component" value="Unassembled WGS sequence"/>
</dbReference>
<keyword evidence="1" id="KW-0472">Membrane</keyword>
<sequence>MSGNPIRDFTVDLYSSLGHTKDAFAWIQGLVIMTLGIRIGFTIVVALNISFVSFVEGRGLWLPDVFPTIKRHIQVRSVLLLLAICADQFWAVQEWVLTKTLVRYNLLPMFVLGNGIRSDFLVLFLIWTDAIASLLQVGITPVIPVLTYVLCFTHSDKLVLGLTSADMEARVQAYQNAFYIRNLISFSPTSMNLWTRFQLTPSDPPTWLVARELSWFFAPCIGITIVLVLYKLVLLVRDFVQPPLATFATLDAVQFSAPASAMRGIDQVPMGFLDHFLPGSDDGLPTRGLVTHAPPAFHFTADAFEVHKSILWNAGWVLVGGRFLVLADDLPNIILNVVTRATWTKIYCCFVHEVSGGRGILVPNLETLPTWDLPVRALVHLQLETLWVRHATDAEREAHRQRSLGLSTALSKVAPTTTGPMVADVGKASKQGTK</sequence>
<dbReference type="OrthoDB" id="67089at2759"/>
<gene>
    <name evidence="3" type="primary">Aste57867_9484</name>
    <name evidence="2" type="ORF">As57867_009447</name>
    <name evidence="3" type="ORF">ASTE57867_9484</name>
</gene>